<dbReference type="SUPFAM" id="SSF56634">
    <property type="entry name" value="Heme-dependent catalase-like"/>
    <property type="match status" value="1"/>
</dbReference>
<sequence>MTGLVEAVARPAGAALAAVTGTVARVRRGRPMHARGVLLRATLVVAEDEAGAAVVPQGRTPATVRVSLGAGAPRGWPDVVGVAVRWTDDGALQDVLFSSSGRGRLTRWAMLLRREPMGGWFSTLMPLRSPHGPRVLALRPDRDAARARGVPVLEVLEATPLGEWHRFGALELHGPERAEHDGDDLRVRFDPTRRAPRRLGTYAWEDALRDPAYAAARRHGRP</sequence>
<dbReference type="InterPro" id="IPR020835">
    <property type="entry name" value="Catalase_sf"/>
</dbReference>
<dbReference type="AlphaFoldDB" id="A0A6N7ZEV1"/>
<proteinExistence type="predicted"/>
<organism evidence="1 2">
    <name type="scientific">Cellulosimicrobium composti</name>
    <dbReference type="NCBI Taxonomy" id="2672572"/>
    <lineage>
        <taxon>Bacteria</taxon>
        <taxon>Bacillati</taxon>
        <taxon>Actinomycetota</taxon>
        <taxon>Actinomycetes</taxon>
        <taxon>Micrococcales</taxon>
        <taxon>Promicromonosporaceae</taxon>
        <taxon>Cellulosimicrobium</taxon>
    </lineage>
</organism>
<gene>
    <name evidence="1" type="ORF">GJV82_03240</name>
</gene>
<dbReference type="Gene3D" id="2.40.180.10">
    <property type="entry name" value="Catalase core domain"/>
    <property type="match status" value="1"/>
</dbReference>
<dbReference type="EMBL" id="WMKA01000004">
    <property type="protein sequence ID" value="MTG87974.1"/>
    <property type="molecule type" value="Genomic_DNA"/>
</dbReference>
<evidence type="ECO:0000313" key="2">
    <source>
        <dbReference type="Proteomes" id="UP000440668"/>
    </source>
</evidence>
<evidence type="ECO:0000313" key="1">
    <source>
        <dbReference type="EMBL" id="MTG87974.1"/>
    </source>
</evidence>
<comment type="caution">
    <text evidence="1">The sequence shown here is derived from an EMBL/GenBank/DDBJ whole genome shotgun (WGS) entry which is preliminary data.</text>
</comment>
<dbReference type="Proteomes" id="UP000440668">
    <property type="component" value="Unassembled WGS sequence"/>
</dbReference>
<dbReference type="RefSeq" id="WP_051471795.1">
    <property type="nucleotide sequence ID" value="NZ_WMKA01000004.1"/>
</dbReference>
<accession>A0A6N7ZEV1</accession>
<reference evidence="1 2" key="1">
    <citation type="submission" date="2019-11" db="EMBL/GenBank/DDBJ databases">
        <title>Cellulosimicrobium composti sp. nov. isolated from a compost.</title>
        <authorList>
            <person name="Yang Y."/>
        </authorList>
    </citation>
    <scope>NUCLEOTIDE SEQUENCE [LARGE SCALE GENOMIC DNA]</scope>
    <source>
        <strain evidence="1 2">BIT-GX5</strain>
    </source>
</reference>
<dbReference type="GO" id="GO:0020037">
    <property type="term" value="F:heme binding"/>
    <property type="evidence" value="ECO:0007669"/>
    <property type="project" value="InterPro"/>
</dbReference>
<name>A0A6N7ZEV1_9MICO</name>
<dbReference type="GeneID" id="32510274"/>
<protein>
    <recommendedName>
        <fullName evidence="3">Phosphodiesterase</fullName>
    </recommendedName>
</protein>
<evidence type="ECO:0008006" key="3">
    <source>
        <dbReference type="Google" id="ProtNLM"/>
    </source>
</evidence>